<organism evidence="2 3">
    <name type="scientific">Aeromonas phage 4L372XY</name>
    <dbReference type="NCBI Taxonomy" id="2588520"/>
    <lineage>
        <taxon>Viruses</taxon>
        <taxon>Duplodnaviria</taxon>
        <taxon>Heunggongvirae</taxon>
        <taxon>Uroviricota</taxon>
        <taxon>Caudoviricetes</taxon>
        <taxon>Plateaulakevirus</taxon>
        <taxon>Plateaulakevirus pv4L372XY</taxon>
    </lineage>
</organism>
<dbReference type="GeneID" id="55617251"/>
<dbReference type="RefSeq" id="YP_009846879.1">
    <property type="nucleotide sequence ID" value="NC_048772.1"/>
</dbReference>
<dbReference type="Proteomes" id="UP000325103">
    <property type="component" value="Segment"/>
</dbReference>
<feature type="transmembrane region" description="Helical" evidence="1">
    <location>
        <begin position="12"/>
        <end position="30"/>
    </location>
</feature>
<keyword evidence="3" id="KW-1185">Reference proteome</keyword>
<evidence type="ECO:0000313" key="2">
    <source>
        <dbReference type="EMBL" id="QEG08795.1"/>
    </source>
</evidence>
<keyword evidence="1" id="KW-0472">Membrane</keyword>
<evidence type="ECO:0000313" key="3">
    <source>
        <dbReference type="Proteomes" id="UP000325103"/>
    </source>
</evidence>
<accession>A0A5B9N7J0</accession>
<protein>
    <submittedName>
        <fullName evidence="2">Uncharacterized protein</fullName>
    </submittedName>
</protein>
<keyword evidence="1" id="KW-1133">Transmembrane helix</keyword>
<dbReference type="EMBL" id="MK813941">
    <property type="protein sequence ID" value="QEG08795.1"/>
    <property type="molecule type" value="Genomic_DNA"/>
</dbReference>
<name>A0A5B9N7J0_9CAUD</name>
<keyword evidence="1" id="KW-0812">Transmembrane</keyword>
<dbReference type="KEGG" id="vg:55617251"/>
<gene>
    <name evidence="2" type="primary">4L372XY_080</name>
</gene>
<evidence type="ECO:0000256" key="1">
    <source>
        <dbReference type="SAM" id="Phobius"/>
    </source>
</evidence>
<proteinExistence type="predicted"/>
<sequence>MPAEIIFTVGKALWFLLTAGVSWLLTQLWGDYKEFKKDATSKYNELNQKFVKLEAMAVTQDKLDETLDRKMGPIKDQITRLDSKLDTKLDNIMNEIKEIIKDQNRR</sequence>
<reference evidence="2 3" key="1">
    <citation type="submission" date="2019-04" db="EMBL/GenBank/DDBJ databases">
        <title>Nine Novel Phages from a Plateau Lake in Southwest China Provide Insights into Aeromonas Phage Diversity.</title>
        <authorList>
            <person name="Xiao W."/>
            <person name="Bai M."/>
            <person name="Wang Y."/>
            <person name="Cui X."/>
        </authorList>
    </citation>
    <scope>NUCLEOTIDE SEQUENCE [LARGE SCALE GENOMIC DNA]</scope>
</reference>